<dbReference type="InterPro" id="IPR009784">
    <property type="entry name" value="DUF1349"/>
</dbReference>
<dbReference type="EMBL" id="JADGJD010000093">
    <property type="protein sequence ID" value="KAJ3055137.1"/>
    <property type="molecule type" value="Genomic_DNA"/>
</dbReference>
<dbReference type="Gene3D" id="2.60.120.200">
    <property type="match status" value="1"/>
</dbReference>
<protein>
    <recommendedName>
        <fullName evidence="3">DUF1349 domain-containing protein</fullName>
    </recommendedName>
</protein>
<comment type="caution">
    <text evidence="1">The sequence shown here is derived from an EMBL/GenBank/DDBJ whole genome shotgun (WGS) entry which is preliminary data.</text>
</comment>
<dbReference type="AlphaFoldDB" id="A0AAD5X3T3"/>
<name>A0AAD5X3T3_9FUNG</name>
<dbReference type="PANTHER" id="PTHR35332:SF2">
    <property type="entry name" value="REGULATION OF ENOLASE PROTEIN 1"/>
    <property type="match status" value="1"/>
</dbReference>
<sequence>MLSSLPFSATTTTWHNPPADAPAASFPLRYHTPSPTDLWYTPTEHRDSAPTLLLNDTIAPTTPFTLTTHFRAPYKTLYDQAGLAIYQSPTVWLKAGVEFFDNELKVSTVVTNGFSDWSVQPYTSFLAPGEQPKEGFPLWVRAVRKQGKGGEVVVEASVDGQRWKLIRHCFGWDKEVRVGIMSAAPTKSEGFEVTFEEVRVEV</sequence>
<dbReference type="InterPro" id="IPR013320">
    <property type="entry name" value="ConA-like_dom_sf"/>
</dbReference>
<dbReference type="Proteomes" id="UP001212841">
    <property type="component" value="Unassembled WGS sequence"/>
</dbReference>
<organism evidence="1 2">
    <name type="scientific">Rhizophlyctis rosea</name>
    <dbReference type="NCBI Taxonomy" id="64517"/>
    <lineage>
        <taxon>Eukaryota</taxon>
        <taxon>Fungi</taxon>
        <taxon>Fungi incertae sedis</taxon>
        <taxon>Chytridiomycota</taxon>
        <taxon>Chytridiomycota incertae sedis</taxon>
        <taxon>Chytridiomycetes</taxon>
        <taxon>Rhizophlyctidales</taxon>
        <taxon>Rhizophlyctidaceae</taxon>
        <taxon>Rhizophlyctis</taxon>
    </lineage>
</organism>
<evidence type="ECO:0000313" key="1">
    <source>
        <dbReference type="EMBL" id="KAJ3055137.1"/>
    </source>
</evidence>
<accession>A0AAD5X3T3</accession>
<dbReference type="Pfam" id="PF07081">
    <property type="entry name" value="DUF1349"/>
    <property type="match status" value="1"/>
</dbReference>
<dbReference type="PANTHER" id="PTHR35332">
    <property type="entry name" value="REGULATION OF ENOLASE PROTEIN 1"/>
    <property type="match status" value="1"/>
</dbReference>
<evidence type="ECO:0000313" key="2">
    <source>
        <dbReference type="Proteomes" id="UP001212841"/>
    </source>
</evidence>
<gene>
    <name evidence="1" type="ORF">HK097_011374</name>
</gene>
<reference evidence="1" key="1">
    <citation type="submission" date="2020-05" db="EMBL/GenBank/DDBJ databases">
        <title>Phylogenomic resolution of chytrid fungi.</title>
        <authorList>
            <person name="Stajich J.E."/>
            <person name="Amses K."/>
            <person name="Simmons R."/>
            <person name="Seto K."/>
            <person name="Myers J."/>
            <person name="Bonds A."/>
            <person name="Quandt C.A."/>
            <person name="Barry K."/>
            <person name="Liu P."/>
            <person name="Grigoriev I."/>
            <person name="Longcore J.E."/>
            <person name="James T.Y."/>
        </authorList>
    </citation>
    <scope>NUCLEOTIDE SEQUENCE</scope>
    <source>
        <strain evidence="1">JEL0318</strain>
    </source>
</reference>
<keyword evidence="2" id="KW-1185">Reference proteome</keyword>
<proteinExistence type="predicted"/>
<evidence type="ECO:0008006" key="3">
    <source>
        <dbReference type="Google" id="ProtNLM"/>
    </source>
</evidence>
<dbReference type="SUPFAM" id="SSF49899">
    <property type="entry name" value="Concanavalin A-like lectins/glucanases"/>
    <property type="match status" value="1"/>
</dbReference>